<dbReference type="GO" id="GO:0016705">
    <property type="term" value="F:oxidoreductase activity, acting on paired donors, with incorporation or reduction of molecular oxygen"/>
    <property type="evidence" value="ECO:0007669"/>
    <property type="project" value="InterPro"/>
</dbReference>
<dbReference type="GO" id="GO:0020037">
    <property type="term" value="F:heme binding"/>
    <property type="evidence" value="ECO:0007669"/>
    <property type="project" value="InterPro"/>
</dbReference>
<dbReference type="EMBL" id="UINC01006008">
    <property type="protein sequence ID" value="SVA24909.1"/>
    <property type="molecule type" value="Genomic_DNA"/>
</dbReference>
<evidence type="ECO:0000256" key="1">
    <source>
        <dbReference type="ARBA" id="ARBA00010617"/>
    </source>
</evidence>
<reference evidence="7" key="1">
    <citation type="submission" date="2018-05" db="EMBL/GenBank/DDBJ databases">
        <authorList>
            <person name="Lanie J.A."/>
            <person name="Ng W.-L."/>
            <person name="Kazmierczak K.M."/>
            <person name="Andrzejewski T.M."/>
            <person name="Davidsen T.M."/>
            <person name="Wayne K.J."/>
            <person name="Tettelin H."/>
            <person name="Glass J.I."/>
            <person name="Rusch D."/>
            <person name="Podicherti R."/>
            <person name="Tsui H.-C.T."/>
            <person name="Winkler M.E."/>
        </authorList>
    </citation>
    <scope>NUCLEOTIDE SEQUENCE</scope>
</reference>
<dbReference type="InterPro" id="IPR001128">
    <property type="entry name" value="Cyt_P450"/>
</dbReference>
<dbReference type="GO" id="GO:0004497">
    <property type="term" value="F:monooxygenase activity"/>
    <property type="evidence" value="ECO:0007669"/>
    <property type="project" value="UniProtKB-KW"/>
</dbReference>
<dbReference type="PROSITE" id="PS00086">
    <property type="entry name" value="CYTOCHROME_P450"/>
    <property type="match status" value="1"/>
</dbReference>
<dbReference type="Gene3D" id="1.10.630.10">
    <property type="entry name" value="Cytochrome P450"/>
    <property type="match status" value="1"/>
</dbReference>
<evidence type="ECO:0000313" key="7">
    <source>
        <dbReference type="EMBL" id="SVA24909.1"/>
    </source>
</evidence>
<name>A0A381U9S0_9ZZZZ</name>
<evidence type="ECO:0000256" key="3">
    <source>
        <dbReference type="ARBA" id="ARBA00022723"/>
    </source>
</evidence>
<dbReference type="PRINTS" id="PR00385">
    <property type="entry name" value="P450"/>
</dbReference>
<dbReference type="SUPFAM" id="SSF48264">
    <property type="entry name" value="Cytochrome P450"/>
    <property type="match status" value="1"/>
</dbReference>
<protein>
    <recommendedName>
        <fullName evidence="8">Cytochrome P450</fullName>
    </recommendedName>
</protein>
<feature type="non-terminal residue" evidence="7">
    <location>
        <position position="401"/>
    </location>
</feature>
<evidence type="ECO:0008006" key="8">
    <source>
        <dbReference type="Google" id="ProtNLM"/>
    </source>
</evidence>
<dbReference type="InterPro" id="IPR017972">
    <property type="entry name" value="Cyt_P450_CS"/>
</dbReference>
<dbReference type="InterPro" id="IPR002401">
    <property type="entry name" value="Cyt_P450_E_grp-I"/>
</dbReference>
<dbReference type="AlphaFoldDB" id="A0A381U9S0"/>
<keyword evidence="5" id="KW-0408">Iron</keyword>
<keyword evidence="6" id="KW-0503">Monooxygenase</keyword>
<keyword evidence="2" id="KW-0349">Heme</keyword>
<dbReference type="CDD" id="cd11053">
    <property type="entry name" value="CYP110-like"/>
    <property type="match status" value="1"/>
</dbReference>
<evidence type="ECO:0000256" key="2">
    <source>
        <dbReference type="ARBA" id="ARBA00022617"/>
    </source>
</evidence>
<organism evidence="7">
    <name type="scientific">marine metagenome</name>
    <dbReference type="NCBI Taxonomy" id="408172"/>
    <lineage>
        <taxon>unclassified sequences</taxon>
        <taxon>metagenomes</taxon>
        <taxon>ecological metagenomes</taxon>
    </lineage>
</organism>
<evidence type="ECO:0000256" key="5">
    <source>
        <dbReference type="ARBA" id="ARBA00023004"/>
    </source>
</evidence>
<evidence type="ECO:0000256" key="6">
    <source>
        <dbReference type="ARBA" id="ARBA00023033"/>
    </source>
</evidence>
<evidence type="ECO:0000256" key="4">
    <source>
        <dbReference type="ARBA" id="ARBA00023002"/>
    </source>
</evidence>
<dbReference type="GO" id="GO:0005506">
    <property type="term" value="F:iron ion binding"/>
    <property type="evidence" value="ECO:0007669"/>
    <property type="project" value="InterPro"/>
</dbReference>
<dbReference type="PRINTS" id="PR00463">
    <property type="entry name" value="EP450I"/>
</dbReference>
<dbReference type="PANTHER" id="PTHR24291">
    <property type="entry name" value="CYTOCHROME P450 FAMILY 4"/>
    <property type="match status" value="1"/>
</dbReference>
<proteinExistence type="inferred from homology"/>
<keyword evidence="3" id="KW-0479">Metal-binding</keyword>
<gene>
    <name evidence="7" type="ORF">METZ01_LOCUS77763</name>
</gene>
<accession>A0A381U9S0</accession>
<dbReference type="InterPro" id="IPR036396">
    <property type="entry name" value="Cyt_P450_sf"/>
</dbReference>
<keyword evidence="4" id="KW-0560">Oxidoreductase</keyword>
<dbReference type="Pfam" id="PF00067">
    <property type="entry name" value="p450"/>
    <property type="match status" value="1"/>
</dbReference>
<comment type="similarity">
    <text evidence="1">Belongs to the cytochrome P450 family.</text>
</comment>
<dbReference type="InterPro" id="IPR050196">
    <property type="entry name" value="Cytochrome_P450_Monoox"/>
</dbReference>
<sequence>MPIPKGPRFGLGTTLSYIRNPYGFFERSVRRYGQPFGCHTMGGPLVLSGRPEDVRDIFRADPMIFEPWNTDVLKPVLGSNSVILTSGTKHREYRKLLVPPFHGQRMRSYAQRMASAAHDCASKWHEGEDFRAYNFTQSVSLEVILDTVFGVTDPVVRSGLKALLPELLDLGNGLPMFLKFLRLPVVPSWRRFIAVRKQTDELIGQLIRDRASADDRGDDILSMLLEAEYDDGSRMDELEVRDQLLSILSAGHETTAIAMAWTLYWLHRHPEKLNRLLEDISEQAPTGDPEALTQIPYLDAVVNESLRIHPVLPDLARKLCQDAELMGCKLKAGTAVGAVAFLTHRDPDIYEEPDEWIPERFLDRKFSPFEFYPFGGGNRRCIGAAFASFEAKVVLGTLLPA</sequence>
<dbReference type="PANTHER" id="PTHR24291:SF50">
    <property type="entry name" value="BIFUNCTIONAL ALBAFLAVENONE MONOOXYGENASE_TERPENE SYNTHASE"/>
    <property type="match status" value="1"/>
</dbReference>